<keyword evidence="3" id="KW-0010">Activator</keyword>
<dbReference type="PROSITE" id="PS50042">
    <property type="entry name" value="CNMP_BINDING_3"/>
    <property type="match status" value="1"/>
</dbReference>
<evidence type="ECO:0000256" key="3">
    <source>
        <dbReference type="ARBA" id="ARBA00023159"/>
    </source>
</evidence>
<feature type="region of interest" description="Disordered" evidence="5">
    <location>
        <begin position="1"/>
        <end position="21"/>
    </location>
</feature>
<dbReference type="SMART" id="SM00419">
    <property type="entry name" value="HTH_CRP"/>
    <property type="match status" value="1"/>
</dbReference>
<proteinExistence type="predicted"/>
<name>A0A1D7QXJ2_9BACI</name>
<dbReference type="Pfam" id="PF13545">
    <property type="entry name" value="HTH_Crp_2"/>
    <property type="match status" value="1"/>
</dbReference>
<evidence type="ECO:0000259" key="7">
    <source>
        <dbReference type="PROSITE" id="PS51063"/>
    </source>
</evidence>
<accession>A0A1D7QXJ2</accession>
<dbReference type="Gene3D" id="2.60.120.10">
    <property type="entry name" value="Jelly Rolls"/>
    <property type="match status" value="1"/>
</dbReference>
<evidence type="ECO:0000256" key="2">
    <source>
        <dbReference type="ARBA" id="ARBA00023125"/>
    </source>
</evidence>
<keyword evidence="1" id="KW-0805">Transcription regulation</keyword>
<dbReference type="PANTHER" id="PTHR24567:SF74">
    <property type="entry name" value="HTH-TYPE TRANSCRIPTIONAL REGULATOR ARCR"/>
    <property type="match status" value="1"/>
</dbReference>
<keyword evidence="9" id="KW-1185">Reference proteome</keyword>
<dbReference type="InterPro" id="IPR036390">
    <property type="entry name" value="WH_DNA-bd_sf"/>
</dbReference>
<dbReference type="GO" id="GO:0003700">
    <property type="term" value="F:DNA-binding transcription factor activity"/>
    <property type="evidence" value="ECO:0007669"/>
    <property type="project" value="TreeGrafter"/>
</dbReference>
<dbReference type="InterPro" id="IPR012318">
    <property type="entry name" value="HTH_CRP"/>
</dbReference>
<dbReference type="PROSITE" id="PS51063">
    <property type="entry name" value="HTH_CRP_2"/>
    <property type="match status" value="1"/>
</dbReference>
<dbReference type="SUPFAM" id="SSF46785">
    <property type="entry name" value="Winged helix' DNA-binding domain"/>
    <property type="match status" value="1"/>
</dbReference>
<dbReference type="InterPro" id="IPR018490">
    <property type="entry name" value="cNMP-bd_dom_sf"/>
</dbReference>
<gene>
    <name evidence="8" type="primary">crp</name>
    <name evidence="8" type="ORF">BBEV_2327</name>
</gene>
<dbReference type="InterPro" id="IPR000595">
    <property type="entry name" value="cNMP-bd_dom"/>
</dbReference>
<evidence type="ECO:0000313" key="9">
    <source>
        <dbReference type="Proteomes" id="UP000094463"/>
    </source>
</evidence>
<sequence length="212" mass="24108">MNDLNKNSSHLFQDQHDSNHPVSSYEKRAIVFHSQSNPDHFYYVKSGSIKVSFESIDGQEYTVVILSEGDIYSGHARGVGIAIEDTELQIIPKETIITMLQSSPVFAVKVLKLLGKTLHHSFNIIEGLVFHNVQTRIIYTLVYMAEKSSETEKGKVHLTLGLTQEEIAAMVGCSRQTVNQILKELQEWGWISLKSRKITILEIEKLYDHLKH</sequence>
<dbReference type="EMBL" id="CP012502">
    <property type="protein sequence ID" value="AOM83668.1"/>
    <property type="molecule type" value="Genomic_DNA"/>
</dbReference>
<evidence type="ECO:0000313" key="8">
    <source>
        <dbReference type="EMBL" id="AOM83668.1"/>
    </source>
</evidence>
<evidence type="ECO:0000256" key="5">
    <source>
        <dbReference type="SAM" id="MobiDB-lite"/>
    </source>
</evidence>
<dbReference type="Pfam" id="PF00027">
    <property type="entry name" value="cNMP_binding"/>
    <property type="match status" value="1"/>
</dbReference>
<dbReference type="CDD" id="cd00038">
    <property type="entry name" value="CAP_ED"/>
    <property type="match status" value="1"/>
</dbReference>
<organism evidence="8 9">
    <name type="scientific">Salisediminibacterium beveridgei</name>
    <dbReference type="NCBI Taxonomy" id="632773"/>
    <lineage>
        <taxon>Bacteria</taxon>
        <taxon>Bacillati</taxon>
        <taxon>Bacillota</taxon>
        <taxon>Bacilli</taxon>
        <taxon>Bacillales</taxon>
        <taxon>Bacillaceae</taxon>
        <taxon>Salisediminibacterium</taxon>
    </lineage>
</organism>
<dbReference type="CDD" id="cd00092">
    <property type="entry name" value="HTH_CRP"/>
    <property type="match status" value="1"/>
</dbReference>
<dbReference type="Gene3D" id="1.10.10.10">
    <property type="entry name" value="Winged helix-like DNA-binding domain superfamily/Winged helix DNA-binding domain"/>
    <property type="match status" value="1"/>
</dbReference>
<feature type="domain" description="HTH crp-type" evidence="7">
    <location>
        <begin position="131"/>
        <end position="204"/>
    </location>
</feature>
<dbReference type="Proteomes" id="UP000094463">
    <property type="component" value="Chromosome"/>
</dbReference>
<dbReference type="AlphaFoldDB" id="A0A1D7QXJ2"/>
<keyword evidence="4" id="KW-0804">Transcription</keyword>
<dbReference type="PATRIC" id="fig|632773.3.peg.2431"/>
<dbReference type="InterPro" id="IPR014710">
    <property type="entry name" value="RmlC-like_jellyroll"/>
</dbReference>
<dbReference type="SUPFAM" id="SSF51206">
    <property type="entry name" value="cAMP-binding domain-like"/>
    <property type="match status" value="1"/>
</dbReference>
<keyword evidence="2" id="KW-0238">DNA-binding</keyword>
<evidence type="ECO:0000256" key="1">
    <source>
        <dbReference type="ARBA" id="ARBA00023015"/>
    </source>
</evidence>
<dbReference type="PANTHER" id="PTHR24567">
    <property type="entry name" value="CRP FAMILY TRANSCRIPTIONAL REGULATORY PROTEIN"/>
    <property type="match status" value="1"/>
</dbReference>
<evidence type="ECO:0000256" key="4">
    <source>
        <dbReference type="ARBA" id="ARBA00023163"/>
    </source>
</evidence>
<dbReference type="GO" id="GO:0003677">
    <property type="term" value="F:DNA binding"/>
    <property type="evidence" value="ECO:0007669"/>
    <property type="project" value="UniProtKB-KW"/>
</dbReference>
<evidence type="ECO:0000259" key="6">
    <source>
        <dbReference type="PROSITE" id="PS50042"/>
    </source>
</evidence>
<dbReference type="KEGG" id="bbev:BBEV_2327"/>
<dbReference type="RefSeq" id="WP_069365627.1">
    <property type="nucleotide sequence ID" value="NZ_CP012502.1"/>
</dbReference>
<dbReference type="GO" id="GO:0005829">
    <property type="term" value="C:cytosol"/>
    <property type="evidence" value="ECO:0007669"/>
    <property type="project" value="TreeGrafter"/>
</dbReference>
<dbReference type="InterPro" id="IPR036388">
    <property type="entry name" value="WH-like_DNA-bd_sf"/>
</dbReference>
<dbReference type="STRING" id="632773.BBEV_2327"/>
<feature type="compositionally biased region" description="Polar residues" evidence="5">
    <location>
        <begin position="1"/>
        <end position="12"/>
    </location>
</feature>
<protein>
    <submittedName>
        <fullName evidence="8">Carbon monoxide-responsive transcriptional activator CooA</fullName>
    </submittedName>
</protein>
<feature type="domain" description="Cyclic nucleotide-binding" evidence="6">
    <location>
        <begin position="25"/>
        <end position="73"/>
    </location>
</feature>
<dbReference type="InterPro" id="IPR050397">
    <property type="entry name" value="Env_Response_Regulators"/>
</dbReference>
<reference evidence="8 9" key="1">
    <citation type="submission" date="2015-08" db="EMBL/GenBank/DDBJ databases">
        <title>The complete genome sequence of Bacillus beveridgei MLTeJB.</title>
        <authorList>
            <person name="Hanson T.E."/>
            <person name="Mesa C."/>
            <person name="Basesman S.M."/>
            <person name="Oremland R.S."/>
        </authorList>
    </citation>
    <scope>NUCLEOTIDE SEQUENCE [LARGE SCALE GENOMIC DNA]</scope>
    <source>
        <strain evidence="8 9">MLTeJB</strain>
    </source>
</reference>